<dbReference type="InterPro" id="IPR000742">
    <property type="entry name" value="EGF"/>
</dbReference>
<evidence type="ECO:0000256" key="5">
    <source>
        <dbReference type="ARBA" id="ARBA00023157"/>
    </source>
</evidence>
<evidence type="ECO:0000256" key="3">
    <source>
        <dbReference type="ARBA" id="ARBA00022729"/>
    </source>
</evidence>
<dbReference type="Gene3D" id="2.20.100.10">
    <property type="entry name" value="Thrombospondin type-1 (TSP1) repeat"/>
    <property type="match status" value="11"/>
</dbReference>
<evidence type="ECO:0000256" key="1">
    <source>
        <dbReference type="ARBA" id="ARBA00004613"/>
    </source>
</evidence>
<dbReference type="FunFam" id="2.20.100.10:FF:000007">
    <property type="entry name" value="Thrombospondin 1"/>
    <property type="match status" value="2"/>
</dbReference>
<feature type="disulfide bond" evidence="7">
    <location>
        <begin position="334"/>
        <end position="343"/>
    </location>
</feature>
<dbReference type="FunFam" id="2.20.100.10:FF:000001">
    <property type="entry name" value="semaphorin-5A isoform X1"/>
    <property type="match status" value="5"/>
</dbReference>
<reference evidence="11 12" key="1">
    <citation type="journal article" date="2023" name="BMC Biol.">
        <title>The compact genome of the sponge Oopsacas minuta (Hexactinellida) is lacking key metazoan core genes.</title>
        <authorList>
            <person name="Santini S."/>
            <person name="Schenkelaars Q."/>
            <person name="Jourda C."/>
            <person name="Duchesne M."/>
            <person name="Belahbib H."/>
            <person name="Rocher C."/>
            <person name="Selva M."/>
            <person name="Riesgo A."/>
            <person name="Vervoort M."/>
            <person name="Leys S.P."/>
            <person name="Kodjabachian L."/>
            <person name="Le Bivic A."/>
            <person name="Borchiellini C."/>
            <person name="Claverie J.M."/>
            <person name="Renard E."/>
        </authorList>
    </citation>
    <scope>NUCLEOTIDE SEQUENCE [LARGE SCALE GENOMIC DNA]</scope>
    <source>
        <strain evidence="11">SPO-2</strain>
    </source>
</reference>
<feature type="domain" description="Disintegrin" evidence="10">
    <location>
        <begin position="69"/>
        <end position="157"/>
    </location>
</feature>
<keyword evidence="12" id="KW-1185">Reference proteome</keyword>
<dbReference type="PROSITE" id="PS00022">
    <property type="entry name" value="EGF_1"/>
    <property type="match status" value="1"/>
</dbReference>
<gene>
    <name evidence="11" type="ORF">LOD99_3019</name>
</gene>
<dbReference type="PROSITE" id="PS50026">
    <property type="entry name" value="EGF_3"/>
    <property type="match status" value="1"/>
</dbReference>
<dbReference type="Gene3D" id="4.10.70.10">
    <property type="entry name" value="Disintegrin domain"/>
    <property type="match status" value="1"/>
</dbReference>
<keyword evidence="2" id="KW-0964">Secreted</keyword>
<dbReference type="SMART" id="SM00050">
    <property type="entry name" value="DISIN"/>
    <property type="match status" value="1"/>
</dbReference>
<evidence type="ECO:0000256" key="8">
    <source>
        <dbReference type="SAM" id="SignalP"/>
    </source>
</evidence>
<comment type="caution">
    <text evidence="7">Lacks conserved residue(s) required for the propagation of feature annotation.</text>
</comment>
<dbReference type="Pfam" id="PF00200">
    <property type="entry name" value="Disintegrin"/>
    <property type="match status" value="1"/>
</dbReference>
<dbReference type="InterPro" id="IPR001762">
    <property type="entry name" value="Disintegrin_dom"/>
</dbReference>
<name>A0AAV7K0C7_9METZ</name>
<dbReference type="PROSITE" id="PS50092">
    <property type="entry name" value="TSP1"/>
    <property type="match status" value="11"/>
</dbReference>
<dbReference type="InterPro" id="IPR006586">
    <property type="entry name" value="ADAM_Cys-rich"/>
</dbReference>
<dbReference type="PANTHER" id="PTHR22906:SF43">
    <property type="entry name" value="PROPERDIN"/>
    <property type="match status" value="1"/>
</dbReference>
<protein>
    <submittedName>
        <fullName evidence="11">Coadhesin</fullName>
    </submittedName>
</protein>
<evidence type="ECO:0000259" key="9">
    <source>
        <dbReference type="PROSITE" id="PS50026"/>
    </source>
</evidence>
<evidence type="ECO:0000256" key="7">
    <source>
        <dbReference type="PROSITE-ProRule" id="PRU00076"/>
    </source>
</evidence>
<dbReference type="PRINTS" id="PR01705">
    <property type="entry name" value="TSP1REPEAT"/>
</dbReference>
<accession>A0AAV7K0C7</accession>
<dbReference type="FunFam" id="4.10.70.10:FF:000003">
    <property type="entry name" value="Disintegrin and metalloproteinase domain-containing protein 17"/>
    <property type="match status" value="1"/>
</dbReference>
<comment type="subcellular location">
    <subcellularLocation>
        <location evidence="1">Secreted</location>
    </subcellularLocation>
</comment>
<dbReference type="SMART" id="SM00608">
    <property type="entry name" value="ACR"/>
    <property type="match status" value="1"/>
</dbReference>
<evidence type="ECO:0000256" key="6">
    <source>
        <dbReference type="PROSITE-ProRule" id="PRU00068"/>
    </source>
</evidence>
<evidence type="ECO:0000256" key="4">
    <source>
        <dbReference type="ARBA" id="ARBA00022737"/>
    </source>
</evidence>
<sequence>MKLLGIIIVLFLVTEGLSQTVGWGKWSEWSQCTGCDGTENITAQCTVVGGTGCSLGSRRWRTRGCGGACPVCTNNVVEDGEECDCGRQETCEDNCCDASRCKWKSGIECHSGECCDRTTCQYRSAVNICREGVDECDYNEYCTGTSENCPYDVYKTNKTSCNNNENYCFNGRCQNSDTLCQYLYGEDAMDGSSDCYDYNRGGNLYGNCGETGPLGGKIYSPCDREDVRCGVLQCINADDLLHIPEYSYVSNRWIRITTEEFTTIVCRSVYAINRITDDIVGYANDGTICGNEKVCQQKRCVSLSSISTPACPIGTNGEVCSGQGSCNQNQECVCDTRYSGTTCEITAIDGAWGEWENWGTCSQSCLSGTRSRYRNCDSPTPSTGGSYCIGSYTESGTCDEGSCLEPVNGGWGAWTSFTPCSMTCGGGSMLLYRSCDSPEPQNGGINCVGQPNKVDNCNTQDCPPIDGGWGLWGLWSGCTQECGNGTRTRSRECDTPIPANDGNNCIGDYSKSEDCNTHECAVPVDGMWGEWNDWSSCTATCGDGTITRNRECNNPAPSHGGVDCVGMNTSVQSCNERNCPINGGWGTWGAWGSCSSICGTSDRYRYRQCDTPAPLYEGDNCVGDEYEGETCNGPPCTVPVDGMWGEWNDWSSCTATCGDGIITRYRECDSPAPSHGGVDCVGVANETEDCNIIGCSVEIQWNAWTSWTLCDVTCGISLETRKRERNCEVFTDCLEQESRMCNRIPCVVVQAGGWGEWTEWIGCYQSCDNEQRTRTRECDNPPKGVLGPDCEGNGTETQACYCGGDIDGNWGEWGSWSYCSLPCDGIETRTRRCDNPEPTGSGSNCSGINSESQPCNQENCPVDGGWGNWSGFGDCTQGCGGGVRSRSRECNNPRQANGGLECEGDELDLEDCNQQACVDGSWSEWSDWSVCGQSCNTTEEQTRTRTCDNVEPSGNGSSCLGEDTETQPCNLNGCQECVISNYRVVSTCSLPCGSDSGIAYFARCVISGDINNCNKRMYIDRACRSRWCVEQKNLDLSSQCFIWLNLETLEPQCGTETDMTTSIDRKLYCTQSRLFELSTRDFDLSNIDFSCILHSGNCIKQYN</sequence>
<dbReference type="PROSITE" id="PS50214">
    <property type="entry name" value="DISINTEGRIN_2"/>
    <property type="match status" value="1"/>
</dbReference>
<evidence type="ECO:0000256" key="2">
    <source>
        <dbReference type="ARBA" id="ARBA00022525"/>
    </source>
</evidence>
<evidence type="ECO:0000313" key="12">
    <source>
        <dbReference type="Proteomes" id="UP001165289"/>
    </source>
</evidence>
<dbReference type="Proteomes" id="UP001165289">
    <property type="component" value="Unassembled WGS sequence"/>
</dbReference>
<comment type="caution">
    <text evidence="11">The sequence shown here is derived from an EMBL/GenBank/DDBJ whole genome shotgun (WGS) entry which is preliminary data.</text>
</comment>
<feature type="disulfide bond" evidence="6">
    <location>
        <begin position="129"/>
        <end position="149"/>
    </location>
</feature>
<dbReference type="SUPFAM" id="SSF82895">
    <property type="entry name" value="TSP-1 type 1 repeat"/>
    <property type="match status" value="11"/>
</dbReference>
<dbReference type="AlphaFoldDB" id="A0AAV7K0C7"/>
<keyword evidence="4" id="KW-0677">Repeat</keyword>
<organism evidence="11 12">
    <name type="scientific">Oopsacas minuta</name>
    <dbReference type="NCBI Taxonomy" id="111878"/>
    <lineage>
        <taxon>Eukaryota</taxon>
        <taxon>Metazoa</taxon>
        <taxon>Porifera</taxon>
        <taxon>Hexactinellida</taxon>
        <taxon>Hexasterophora</taxon>
        <taxon>Lyssacinosida</taxon>
        <taxon>Leucopsacidae</taxon>
        <taxon>Oopsacas</taxon>
    </lineage>
</organism>
<proteinExistence type="predicted"/>
<evidence type="ECO:0000313" key="11">
    <source>
        <dbReference type="EMBL" id="KAI6654174.1"/>
    </source>
</evidence>
<feature type="domain" description="EGF-like" evidence="9">
    <location>
        <begin position="307"/>
        <end position="344"/>
    </location>
</feature>
<dbReference type="SMART" id="SM00209">
    <property type="entry name" value="TSP1"/>
    <property type="match status" value="12"/>
</dbReference>
<dbReference type="PANTHER" id="PTHR22906">
    <property type="entry name" value="PROPERDIN"/>
    <property type="match status" value="1"/>
</dbReference>
<dbReference type="EMBL" id="JAKMXF010000233">
    <property type="protein sequence ID" value="KAI6654174.1"/>
    <property type="molecule type" value="Genomic_DNA"/>
</dbReference>
<dbReference type="SUPFAM" id="SSF57552">
    <property type="entry name" value="Blood coagulation inhibitor (disintegrin)"/>
    <property type="match status" value="1"/>
</dbReference>
<dbReference type="InterPro" id="IPR000884">
    <property type="entry name" value="TSP1_rpt"/>
</dbReference>
<dbReference type="InterPro" id="IPR036436">
    <property type="entry name" value="Disintegrin_dom_sf"/>
</dbReference>
<keyword evidence="7" id="KW-0245">EGF-like domain</keyword>
<dbReference type="Pfam" id="PF00090">
    <property type="entry name" value="TSP_1"/>
    <property type="match status" value="11"/>
</dbReference>
<feature type="signal peptide" evidence="8">
    <location>
        <begin position="1"/>
        <end position="18"/>
    </location>
</feature>
<evidence type="ECO:0000259" key="10">
    <source>
        <dbReference type="PROSITE" id="PS50214"/>
    </source>
</evidence>
<keyword evidence="5 7" id="KW-1015">Disulfide bond</keyword>
<dbReference type="InterPro" id="IPR036383">
    <property type="entry name" value="TSP1_rpt_sf"/>
</dbReference>
<feature type="chain" id="PRO_5043698033" evidence="8">
    <location>
        <begin position="19"/>
        <end position="1103"/>
    </location>
</feature>
<keyword evidence="3 8" id="KW-0732">Signal</keyword>
<dbReference type="FunFam" id="2.20.100.10:FF:000002">
    <property type="entry name" value="Unc-5 netrin receptor C"/>
    <property type="match status" value="2"/>
</dbReference>
<dbReference type="InterPro" id="IPR052065">
    <property type="entry name" value="Compl_asym_regulator"/>
</dbReference>